<dbReference type="EMBL" id="CP134050">
    <property type="protein sequence ID" value="WNC16091.1"/>
    <property type="molecule type" value="Genomic_DNA"/>
</dbReference>
<reference evidence="4 5" key="1">
    <citation type="submission" date="2023-09" db="EMBL/GenBank/DDBJ databases">
        <title>Complete Genome and Methylome dissection of Bacillus brevis NEB573 original source of BbsI restriction endonuclease.</title>
        <authorList>
            <person name="Fomenkov A."/>
            <person name="Roberts R.D."/>
        </authorList>
    </citation>
    <scope>NUCLEOTIDE SEQUENCE [LARGE SCALE GENOMIC DNA]</scope>
    <source>
        <strain evidence="4 5">NEB573</strain>
    </source>
</reference>
<gene>
    <name evidence="4" type="ORF">RGB73_07170</name>
</gene>
<dbReference type="RefSeq" id="WP_310770459.1">
    <property type="nucleotide sequence ID" value="NZ_CP134050.1"/>
</dbReference>
<name>A0ABY9T7R3_BREBE</name>
<feature type="region of interest" description="Disordered" evidence="1">
    <location>
        <begin position="79"/>
        <end position="100"/>
    </location>
</feature>
<dbReference type="Gene3D" id="2.60.40.1630">
    <property type="entry name" value="bacillus anthracis domain"/>
    <property type="match status" value="1"/>
</dbReference>
<evidence type="ECO:0000256" key="1">
    <source>
        <dbReference type="SAM" id="MobiDB-lite"/>
    </source>
</evidence>
<accession>A0ABY9T7R3</accession>
<keyword evidence="5" id="KW-1185">Reference proteome</keyword>
<feature type="compositionally biased region" description="Low complexity" evidence="1">
    <location>
        <begin position="85"/>
        <end position="94"/>
    </location>
</feature>
<feature type="transmembrane region" description="Helical" evidence="2">
    <location>
        <begin position="112"/>
        <end position="129"/>
    </location>
</feature>
<evidence type="ECO:0000313" key="5">
    <source>
        <dbReference type="Proteomes" id="UP001256827"/>
    </source>
</evidence>
<evidence type="ECO:0000256" key="2">
    <source>
        <dbReference type="SAM" id="Phobius"/>
    </source>
</evidence>
<dbReference type="Pfam" id="PF13786">
    <property type="entry name" value="DUF4179"/>
    <property type="match status" value="1"/>
</dbReference>
<organism evidence="4 5">
    <name type="scientific">Brevibacillus brevis</name>
    <name type="common">Bacillus brevis</name>
    <dbReference type="NCBI Taxonomy" id="1393"/>
    <lineage>
        <taxon>Bacteria</taxon>
        <taxon>Bacillati</taxon>
        <taxon>Bacillota</taxon>
        <taxon>Bacilli</taxon>
        <taxon>Bacillales</taxon>
        <taxon>Paenibacillaceae</taxon>
        <taxon>Brevibacillus</taxon>
    </lineage>
</organism>
<evidence type="ECO:0000259" key="3">
    <source>
        <dbReference type="Pfam" id="PF13786"/>
    </source>
</evidence>
<dbReference type="InterPro" id="IPR025436">
    <property type="entry name" value="DUF4179"/>
</dbReference>
<keyword evidence="2" id="KW-1133">Transmembrane helix</keyword>
<sequence>MKCADARQLLELMRAQEANLADVTRLETHLLHCPACTDIRTRLQKEEALLHNVIASPSLPEEFIDSVLDQLEPYPAHGAARRQEAAAAAQTPAEDSLATRSLRPRNPWMRRIGSSVAAVLLLGAVSMYVSPTFAAYVSSFVSRVGGELGLKRAAEQGYDVPVNQSVSDRGYTLRVKDIIADSARLVISYTLEGSDGKPLEDQYLPYFEGSRIYLTDPAGNMVSDMPEDHQLGPDYGDITFVSNEPWPENLVLHFEINQIGIQEPKEVHMQLNIPVNVAKSKETAPIIPVNAVYESPQGVVFSFDRVMYAPSATRFDLITYLTGEALSREKEKVRVLDGKEDGSIEVDNHAFSYRIENESGQVVARSDLHYAGPDKLRTLYFSRDFTWPKEEGKPSHPGEVHWKGAIVPASQPEKLTFILEELEKIELARFSIPIRPEELKKAPVTRTYDETGDTYSIKGLKKGVDPMTQEAVWILDIEGKLKISDMPRWNLTDGAGKKYEVAPDYTSMRVKQTENGGGLLEQKLLIKGMDTPPDELILTLRTYKKRYTNLDWRVPIPPSE</sequence>
<keyword evidence="2" id="KW-0812">Transmembrane</keyword>
<protein>
    <submittedName>
        <fullName evidence="4">DUF4179 domain-containing protein</fullName>
    </submittedName>
</protein>
<dbReference type="Proteomes" id="UP001256827">
    <property type="component" value="Chromosome"/>
</dbReference>
<keyword evidence="2" id="KW-0472">Membrane</keyword>
<evidence type="ECO:0000313" key="4">
    <source>
        <dbReference type="EMBL" id="WNC16091.1"/>
    </source>
</evidence>
<feature type="domain" description="DUF4179" evidence="3">
    <location>
        <begin position="108"/>
        <end position="192"/>
    </location>
</feature>
<proteinExistence type="predicted"/>